<dbReference type="Proteomes" id="UP000236161">
    <property type="component" value="Unassembled WGS sequence"/>
</dbReference>
<name>A0A2I0AKI9_9ASPA</name>
<reference evidence="2 3" key="1">
    <citation type="journal article" date="2017" name="Nature">
        <title>The Apostasia genome and the evolution of orchids.</title>
        <authorList>
            <person name="Zhang G.Q."/>
            <person name="Liu K.W."/>
            <person name="Li Z."/>
            <person name="Lohaus R."/>
            <person name="Hsiao Y.Y."/>
            <person name="Niu S.C."/>
            <person name="Wang J.Y."/>
            <person name="Lin Y.C."/>
            <person name="Xu Q."/>
            <person name="Chen L.J."/>
            <person name="Yoshida K."/>
            <person name="Fujiwara S."/>
            <person name="Wang Z.W."/>
            <person name="Zhang Y.Q."/>
            <person name="Mitsuda N."/>
            <person name="Wang M."/>
            <person name="Liu G.H."/>
            <person name="Pecoraro L."/>
            <person name="Huang H.X."/>
            <person name="Xiao X.J."/>
            <person name="Lin M."/>
            <person name="Wu X.Y."/>
            <person name="Wu W.L."/>
            <person name="Chen Y.Y."/>
            <person name="Chang S.B."/>
            <person name="Sakamoto S."/>
            <person name="Ohme-Takagi M."/>
            <person name="Yagi M."/>
            <person name="Zeng S.J."/>
            <person name="Shen C.Y."/>
            <person name="Yeh C.M."/>
            <person name="Luo Y.B."/>
            <person name="Tsai W.C."/>
            <person name="Van de Peer Y."/>
            <person name="Liu Z.J."/>
        </authorList>
    </citation>
    <scope>NUCLEOTIDE SEQUENCE [LARGE SCALE GENOMIC DNA]</scope>
    <source>
        <strain evidence="3">cv. Shenzhen</strain>
        <tissue evidence="2">Stem</tissue>
    </source>
</reference>
<evidence type="ECO:0000313" key="3">
    <source>
        <dbReference type="Proteomes" id="UP000236161"/>
    </source>
</evidence>
<dbReference type="AlphaFoldDB" id="A0A2I0AKI9"/>
<evidence type="ECO:0000313" key="2">
    <source>
        <dbReference type="EMBL" id="PKA56057.1"/>
    </source>
</evidence>
<feature type="compositionally biased region" description="Polar residues" evidence="1">
    <location>
        <begin position="1"/>
        <end position="17"/>
    </location>
</feature>
<feature type="region of interest" description="Disordered" evidence="1">
    <location>
        <begin position="87"/>
        <end position="116"/>
    </location>
</feature>
<evidence type="ECO:0000256" key="1">
    <source>
        <dbReference type="SAM" id="MobiDB-lite"/>
    </source>
</evidence>
<feature type="region of interest" description="Disordered" evidence="1">
    <location>
        <begin position="1"/>
        <end position="27"/>
    </location>
</feature>
<accession>A0A2I0AKI9</accession>
<sequence length="134" mass="15025">MYRSINCSSPSSLQNSGKSKKRKSHSVEHHFSEVLRFTINSCNTVAASFQVDKCRKSTSEGSQQQQQWGSEIDCELRLSTSMDCKTMMKKKKKKEEEEEGSASSSTTEFNAYKELPAPTETTLSSFISAAHMTH</sequence>
<gene>
    <name evidence="2" type="ORF">AXF42_Ash015542</name>
</gene>
<dbReference type="EMBL" id="KZ451975">
    <property type="protein sequence ID" value="PKA56057.1"/>
    <property type="molecule type" value="Genomic_DNA"/>
</dbReference>
<protein>
    <submittedName>
        <fullName evidence="2">Uncharacterized protein</fullName>
    </submittedName>
</protein>
<keyword evidence="3" id="KW-1185">Reference proteome</keyword>
<organism evidence="2 3">
    <name type="scientific">Apostasia shenzhenica</name>
    <dbReference type="NCBI Taxonomy" id="1088818"/>
    <lineage>
        <taxon>Eukaryota</taxon>
        <taxon>Viridiplantae</taxon>
        <taxon>Streptophyta</taxon>
        <taxon>Embryophyta</taxon>
        <taxon>Tracheophyta</taxon>
        <taxon>Spermatophyta</taxon>
        <taxon>Magnoliopsida</taxon>
        <taxon>Liliopsida</taxon>
        <taxon>Asparagales</taxon>
        <taxon>Orchidaceae</taxon>
        <taxon>Apostasioideae</taxon>
        <taxon>Apostasia</taxon>
    </lineage>
</organism>
<proteinExistence type="predicted"/>